<organism evidence="1 2">
    <name type="scientific">Fuscovulum ytuae</name>
    <dbReference type="NCBI Taxonomy" id="3042299"/>
    <lineage>
        <taxon>Bacteria</taxon>
        <taxon>Pseudomonadati</taxon>
        <taxon>Pseudomonadota</taxon>
        <taxon>Alphaproteobacteria</taxon>
        <taxon>Rhodobacterales</taxon>
        <taxon>Paracoccaceae</taxon>
        <taxon>Fuscovulum</taxon>
    </lineage>
</organism>
<gene>
    <name evidence="1" type="ORF">QF092_12545</name>
</gene>
<dbReference type="RefSeq" id="WP_281464235.1">
    <property type="nucleotide sequence ID" value="NZ_CP124535.1"/>
</dbReference>
<sequence length="279" mass="28807">MDRKRNLGMIAVTVALAIGAGQYLQSGKAQSAATMTPIPKSDPPPPLRLAAGTPLSAYEPALIPVVAEPDPPPAALPEPAPLVAEVPACPVTLDLFAGDAATLSLSLTAPCRPNQGFVLRHGGIAITFQTNSTGSFFLDLPALDAKGEVSLRFADGTETSAAVPLPDIAAYRRLALQWLDGDTFTLTGDGPVTSLGEKATILPMYAQIITLPAADAPLTIEAPITPTSCGREAMAVAVYSEAGRITLSDLSVALPECDDEGGFVVLNNPVPDMKLAAQN</sequence>
<reference evidence="1 2" key="1">
    <citation type="submission" date="2023-04" db="EMBL/GenBank/DDBJ databases">
        <title>YMD61, complete Genome.</title>
        <authorList>
            <person name="Zhang J."/>
        </authorList>
    </citation>
    <scope>NUCLEOTIDE SEQUENCE [LARGE SCALE GENOMIC DNA]</scope>
    <source>
        <strain evidence="1 2">YMD61</strain>
    </source>
</reference>
<proteinExistence type="predicted"/>
<protein>
    <submittedName>
        <fullName evidence="1">Uncharacterized protein</fullName>
    </submittedName>
</protein>
<dbReference type="EMBL" id="CP124535">
    <property type="protein sequence ID" value="WGV15104.1"/>
    <property type="molecule type" value="Genomic_DNA"/>
</dbReference>
<name>A0ABY8Q2P0_9RHOB</name>
<evidence type="ECO:0000313" key="1">
    <source>
        <dbReference type="EMBL" id="WGV15104.1"/>
    </source>
</evidence>
<evidence type="ECO:0000313" key="2">
    <source>
        <dbReference type="Proteomes" id="UP001230978"/>
    </source>
</evidence>
<keyword evidence="2" id="KW-1185">Reference proteome</keyword>
<dbReference type="Proteomes" id="UP001230978">
    <property type="component" value="Chromosome"/>
</dbReference>
<accession>A0ABY8Q2P0</accession>